<dbReference type="EMBL" id="AVOT02000109">
    <property type="protein sequence ID" value="MBW0461126.1"/>
    <property type="molecule type" value="Genomic_DNA"/>
</dbReference>
<protein>
    <submittedName>
        <fullName evidence="1">Uncharacterized protein</fullName>
    </submittedName>
</protein>
<accession>A0A9Q3GBX0</accession>
<organism evidence="1 2">
    <name type="scientific">Austropuccinia psidii MF-1</name>
    <dbReference type="NCBI Taxonomy" id="1389203"/>
    <lineage>
        <taxon>Eukaryota</taxon>
        <taxon>Fungi</taxon>
        <taxon>Dikarya</taxon>
        <taxon>Basidiomycota</taxon>
        <taxon>Pucciniomycotina</taxon>
        <taxon>Pucciniomycetes</taxon>
        <taxon>Pucciniales</taxon>
        <taxon>Sphaerophragmiaceae</taxon>
        <taxon>Austropuccinia</taxon>
    </lineage>
</organism>
<reference evidence="1" key="1">
    <citation type="submission" date="2021-03" db="EMBL/GenBank/DDBJ databases">
        <title>Draft genome sequence of rust myrtle Austropuccinia psidii MF-1, a brazilian biotype.</title>
        <authorList>
            <person name="Quecine M.C."/>
            <person name="Pachon D.M.R."/>
            <person name="Bonatelli M.L."/>
            <person name="Correr F.H."/>
            <person name="Franceschini L.M."/>
            <person name="Leite T.F."/>
            <person name="Margarido G.R.A."/>
            <person name="Almeida C.A."/>
            <person name="Ferrarezi J.A."/>
            <person name="Labate C.A."/>
        </authorList>
    </citation>
    <scope>NUCLEOTIDE SEQUENCE</scope>
    <source>
        <strain evidence="1">MF-1</strain>
    </source>
</reference>
<evidence type="ECO:0000313" key="2">
    <source>
        <dbReference type="Proteomes" id="UP000765509"/>
    </source>
</evidence>
<sequence length="77" mass="8269">MDTRAARAASDARLSFLIPVMSAPPTLYKHIKAPPRRSVCPNLDNANLTSSPPDTMPNLNVEMCGQIVGMCQAGLPF</sequence>
<gene>
    <name evidence="1" type="ORF">O181_000841</name>
</gene>
<comment type="caution">
    <text evidence="1">The sequence shown here is derived from an EMBL/GenBank/DDBJ whole genome shotgun (WGS) entry which is preliminary data.</text>
</comment>
<name>A0A9Q3GBX0_9BASI</name>
<dbReference type="AlphaFoldDB" id="A0A9Q3GBX0"/>
<keyword evidence="2" id="KW-1185">Reference proteome</keyword>
<proteinExistence type="predicted"/>
<dbReference type="Proteomes" id="UP000765509">
    <property type="component" value="Unassembled WGS sequence"/>
</dbReference>
<evidence type="ECO:0000313" key="1">
    <source>
        <dbReference type="EMBL" id="MBW0461126.1"/>
    </source>
</evidence>